<dbReference type="Gene3D" id="3.10.20.90">
    <property type="entry name" value="Phosphatidylinositol 3-kinase Catalytic Subunit, Chain A, domain 1"/>
    <property type="match status" value="1"/>
</dbReference>
<keyword evidence="4" id="KW-1185">Reference proteome</keyword>
<evidence type="ECO:0000259" key="2">
    <source>
        <dbReference type="Pfam" id="PF11470"/>
    </source>
</evidence>
<feature type="region of interest" description="Disordered" evidence="1">
    <location>
        <begin position="299"/>
        <end position="341"/>
    </location>
</feature>
<gene>
    <name evidence="3" type="ORF">KI688_002655</name>
</gene>
<feature type="region of interest" description="Disordered" evidence="1">
    <location>
        <begin position="172"/>
        <end position="229"/>
    </location>
</feature>
<feature type="compositionally biased region" description="Low complexity" evidence="1">
    <location>
        <begin position="174"/>
        <end position="205"/>
    </location>
</feature>
<accession>A0A9P7XQ79</accession>
<evidence type="ECO:0000313" key="4">
    <source>
        <dbReference type="Proteomes" id="UP000707451"/>
    </source>
</evidence>
<dbReference type="Proteomes" id="UP000707451">
    <property type="component" value="Unassembled WGS sequence"/>
</dbReference>
<proteinExistence type="predicted"/>
<organism evidence="3 4">
    <name type="scientific">Linnemannia hyalina</name>
    <dbReference type="NCBI Taxonomy" id="64524"/>
    <lineage>
        <taxon>Eukaryota</taxon>
        <taxon>Fungi</taxon>
        <taxon>Fungi incertae sedis</taxon>
        <taxon>Mucoromycota</taxon>
        <taxon>Mortierellomycotina</taxon>
        <taxon>Mortierellomycetes</taxon>
        <taxon>Mortierellales</taxon>
        <taxon>Mortierellaceae</taxon>
        <taxon>Linnemannia</taxon>
    </lineage>
</organism>
<feature type="region of interest" description="Disordered" evidence="1">
    <location>
        <begin position="253"/>
        <end position="277"/>
    </location>
</feature>
<dbReference type="EMBL" id="JAHRHY010000012">
    <property type="protein sequence ID" value="KAG9065330.1"/>
    <property type="molecule type" value="Genomic_DNA"/>
</dbReference>
<evidence type="ECO:0000313" key="3">
    <source>
        <dbReference type="EMBL" id="KAG9065330.1"/>
    </source>
</evidence>
<protein>
    <recommendedName>
        <fullName evidence="2">TUG ubiquitin-like domain-containing protein</fullName>
    </recommendedName>
</protein>
<dbReference type="InterPro" id="IPR029071">
    <property type="entry name" value="Ubiquitin-like_domsf"/>
</dbReference>
<comment type="caution">
    <text evidence="3">The sequence shown here is derived from an EMBL/GenBank/DDBJ whole genome shotgun (WGS) entry which is preliminary data.</text>
</comment>
<dbReference type="AlphaFoldDB" id="A0A9P7XQ79"/>
<name>A0A9P7XQ79_9FUNG</name>
<dbReference type="Pfam" id="PF11470">
    <property type="entry name" value="TUG-UBL1"/>
    <property type="match status" value="1"/>
</dbReference>
<dbReference type="SUPFAM" id="SSF54236">
    <property type="entry name" value="Ubiquitin-like"/>
    <property type="match status" value="1"/>
</dbReference>
<feature type="domain" description="TUG ubiquitin-like" evidence="2">
    <location>
        <begin position="11"/>
        <end position="72"/>
    </location>
</feature>
<dbReference type="InterPro" id="IPR021569">
    <property type="entry name" value="TUG-UBL1"/>
</dbReference>
<dbReference type="OrthoDB" id="440781at2759"/>
<evidence type="ECO:0000256" key="1">
    <source>
        <dbReference type="SAM" id="MobiDB-lite"/>
    </source>
</evidence>
<sequence length="387" mass="42423">MIAYIIVHIRGGKKLRIQTMPNMLLRQVVHTVCKTRNDRHPESYTLRKGDYDLDLSLTIHKAGVTSGSRLHLVKRFSGTSPAKCTDTFLPSASSSLHRRLAKSERTSPKYVPFHHSLESSTFAVSADFESGTGVVRVLMPHLNAGFDLFMSGYDDNDDVNINESSGIWNFDLATPQSSSPSTTQSSTGPAFTTLSSSSNNNTSASPTEPTFFSPAPIAQPNNDKPLSEIVSIPTPYTMPVPSLTPRTGIVAPLCRDGHLPSSGNGGNGSDGESNRQTPTQDINAAMIEANQEIRQRLEQQTQEALTDRVRCLSKNSDSSSDKDRFLRSMQGSPTSKKNEQDDIVRQIALRVSRMLKEAEERGEAPLDYQTLIAQEIAKEQQAGMLNL</sequence>
<reference evidence="3" key="1">
    <citation type="submission" date="2021-06" db="EMBL/GenBank/DDBJ databases">
        <title>Genome Sequence of Mortierella hyaline Strain SCG-10, a Cold-Adapted, Nitrate-Reducing Fungus Isolated from Soil in Minnesota, USA.</title>
        <authorList>
            <person name="Aldossari N."/>
        </authorList>
    </citation>
    <scope>NUCLEOTIDE SEQUENCE</scope>
    <source>
        <strain evidence="3">SCG-10</strain>
    </source>
</reference>